<evidence type="ECO:0000313" key="1">
    <source>
        <dbReference type="EMBL" id="SJL12753.1"/>
    </source>
</evidence>
<reference evidence="3" key="1">
    <citation type="journal article" date="2017" name="Nat. Ecol. Evol.">
        <title>Genome expansion and lineage-specific genetic innovations in the forest pathogenic fungi Armillaria.</title>
        <authorList>
            <person name="Sipos G."/>
            <person name="Prasanna A.N."/>
            <person name="Walter M.C."/>
            <person name="O'Connor E."/>
            <person name="Balint B."/>
            <person name="Krizsan K."/>
            <person name="Kiss B."/>
            <person name="Hess J."/>
            <person name="Varga T."/>
            <person name="Slot J."/>
            <person name="Riley R."/>
            <person name="Boka B."/>
            <person name="Rigling D."/>
            <person name="Barry K."/>
            <person name="Lee J."/>
            <person name="Mihaltcheva S."/>
            <person name="LaButti K."/>
            <person name="Lipzen A."/>
            <person name="Waldron R."/>
            <person name="Moloney N.M."/>
            <person name="Sperisen C."/>
            <person name="Kredics L."/>
            <person name="Vagvoelgyi C."/>
            <person name="Patrignani A."/>
            <person name="Fitzpatrick D."/>
            <person name="Nagy I."/>
            <person name="Doyle S."/>
            <person name="Anderson J.B."/>
            <person name="Grigoriev I.V."/>
            <person name="Gueldener U."/>
            <person name="Muensterkoetter M."/>
            <person name="Nagy L.G."/>
        </authorList>
    </citation>
    <scope>NUCLEOTIDE SEQUENCE [LARGE SCALE GENOMIC DNA]</scope>
    <source>
        <strain evidence="3">C18/9</strain>
    </source>
</reference>
<accession>A0A284RVG3</accession>
<dbReference type="Proteomes" id="UP000219338">
    <property type="component" value="Unassembled WGS sequence"/>
</dbReference>
<keyword evidence="3" id="KW-1185">Reference proteome</keyword>
<evidence type="ECO:0000313" key="2">
    <source>
        <dbReference type="EMBL" id="SJL12754.1"/>
    </source>
</evidence>
<dbReference type="AlphaFoldDB" id="A0A284RVG3"/>
<gene>
    <name evidence="1" type="ORF">ARMOST_16184</name>
    <name evidence="2" type="ORF">ARMOST_16185</name>
</gene>
<protein>
    <submittedName>
        <fullName evidence="1">Uncharacterized protein</fullName>
    </submittedName>
</protein>
<proteinExistence type="predicted"/>
<organism evidence="1 3">
    <name type="scientific">Armillaria ostoyae</name>
    <name type="common">Armillaria root rot fungus</name>
    <dbReference type="NCBI Taxonomy" id="47428"/>
    <lineage>
        <taxon>Eukaryota</taxon>
        <taxon>Fungi</taxon>
        <taxon>Dikarya</taxon>
        <taxon>Basidiomycota</taxon>
        <taxon>Agaricomycotina</taxon>
        <taxon>Agaricomycetes</taxon>
        <taxon>Agaricomycetidae</taxon>
        <taxon>Agaricales</taxon>
        <taxon>Marasmiineae</taxon>
        <taxon>Physalacriaceae</taxon>
        <taxon>Armillaria</taxon>
    </lineage>
</organism>
<dbReference type="EMBL" id="FUEG01000018">
    <property type="protein sequence ID" value="SJL12753.1"/>
    <property type="molecule type" value="Genomic_DNA"/>
</dbReference>
<dbReference type="EMBL" id="FUEG01000018">
    <property type="protein sequence ID" value="SJL12754.1"/>
    <property type="molecule type" value="Genomic_DNA"/>
</dbReference>
<reference evidence="1" key="2">
    <citation type="submission" date="2017-01" db="EMBL/GenBank/DDBJ databases">
        <authorList>
            <person name="Mah S.A."/>
            <person name="Swanson W.J."/>
            <person name="Moy G.W."/>
            <person name="Vacquier V.D."/>
        </authorList>
    </citation>
    <scope>NUCLEOTIDE SEQUENCE [LARGE SCALE GENOMIC DNA]</scope>
    <source>
        <strain evidence="1">C18/9</strain>
    </source>
</reference>
<sequence>MARKQNILHILVPSPDPPSSLRKLQMSQNADFDRKWPDIDAINGRAQPLLSAFDGLICAAQ</sequence>
<name>A0A284RVG3_ARMOS</name>
<evidence type="ECO:0000313" key="3">
    <source>
        <dbReference type="Proteomes" id="UP000219338"/>
    </source>
</evidence>